<dbReference type="Pfam" id="PF01544">
    <property type="entry name" value="CorA"/>
    <property type="match status" value="1"/>
</dbReference>
<dbReference type="GO" id="GO:0046873">
    <property type="term" value="F:metal ion transmembrane transporter activity"/>
    <property type="evidence" value="ECO:0007669"/>
    <property type="project" value="InterPro"/>
</dbReference>
<keyword evidence="2" id="KW-0812">Transmembrane</keyword>
<name>A0A8T0GHV7_CERPU</name>
<keyword evidence="5" id="KW-1185">Reference proteome</keyword>
<accession>A0A8T0GHV7</accession>
<dbReference type="EMBL" id="CM026431">
    <property type="protein sequence ID" value="KAG0558962.1"/>
    <property type="molecule type" value="Genomic_DNA"/>
</dbReference>
<dbReference type="GO" id="GO:0016020">
    <property type="term" value="C:membrane"/>
    <property type="evidence" value="ECO:0007669"/>
    <property type="project" value="InterPro"/>
</dbReference>
<keyword evidence="2" id="KW-0472">Membrane</keyword>
<dbReference type="Proteomes" id="UP000822688">
    <property type="component" value="Chromosome 10"/>
</dbReference>
<evidence type="ECO:0000313" key="4">
    <source>
        <dbReference type="EMBL" id="KAG0558961.1"/>
    </source>
</evidence>
<protein>
    <recommendedName>
        <fullName evidence="6">Magnesium transporter CorA-like family protein</fullName>
    </recommendedName>
</protein>
<feature type="transmembrane region" description="Helical" evidence="2">
    <location>
        <begin position="501"/>
        <end position="521"/>
    </location>
</feature>
<dbReference type="PANTHER" id="PTHR46950">
    <property type="entry name" value="MAGNESIUM TRANSPORTER CORA-LIKE FAMILY PROTEIN"/>
    <property type="match status" value="1"/>
</dbReference>
<feature type="region of interest" description="Disordered" evidence="1">
    <location>
        <begin position="567"/>
        <end position="597"/>
    </location>
</feature>
<evidence type="ECO:0000313" key="3">
    <source>
        <dbReference type="EMBL" id="KAG0558958.1"/>
    </source>
</evidence>
<dbReference type="EMBL" id="CM026431">
    <property type="protein sequence ID" value="KAG0558958.1"/>
    <property type="molecule type" value="Genomic_DNA"/>
</dbReference>
<feature type="transmembrane region" description="Helical" evidence="2">
    <location>
        <begin position="468"/>
        <end position="489"/>
    </location>
</feature>
<feature type="region of interest" description="Disordered" evidence="1">
    <location>
        <begin position="129"/>
        <end position="151"/>
    </location>
</feature>
<evidence type="ECO:0008006" key="6">
    <source>
        <dbReference type="Google" id="ProtNLM"/>
    </source>
</evidence>
<dbReference type="EMBL" id="CM026431">
    <property type="protein sequence ID" value="KAG0558961.1"/>
    <property type="molecule type" value="Genomic_DNA"/>
</dbReference>
<comment type="caution">
    <text evidence="4">The sequence shown here is derived from an EMBL/GenBank/DDBJ whole genome shotgun (WGS) entry which is preliminary data.</text>
</comment>
<evidence type="ECO:0000256" key="2">
    <source>
        <dbReference type="SAM" id="Phobius"/>
    </source>
</evidence>
<keyword evidence="2" id="KW-1133">Transmembrane helix</keyword>
<dbReference type="PANTHER" id="PTHR46950:SF2">
    <property type="entry name" value="MAGNESIUM TRANSPORTER CORA-LIKE FAMILY PROTEIN"/>
    <property type="match status" value="1"/>
</dbReference>
<organism evidence="4 5">
    <name type="scientific">Ceratodon purpureus</name>
    <name type="common">Fire moss</name>
    <name type="synonym">Dicranum purpureum</name>
    <dbReference type="NCBI Taxonomy" id="3225"/>
    <lineage>
        <taxon>Eukaryota</taxon>
        <taxon>Viridiplantae</taxon>
        <taxon>Streptophyta</taxon>
        <taxon>Embryophyta</taxon>
        <taxon>Bryophyta</taxon>
        <taxon>Bryophytina</taxon>
        <taxon>Bryopsida</taxon>
        <taxon>Dicranidae</taxon>
        <taxon>Pseudoditrichales</taxon>
        <taxon>Ditrichaceae</taxon>
        <taxon>Ceratodon</taxon>
    </lineage>
</organism>
<evidence type="ECO:0000256" key="1">
    <source>
        <dbReference type="SAM" id="MobiDB-lite"/>
    </source>
</evidence>
<dbReference type="InterPro" id="IPR002523">
    <property type="entry name" value="MgTranspt_CorA/ZnTranspt_ZntB"/>
</dbReference>
<evidence type="ECO:0000313" key="5">
    <source>
        <dbReference type="Proteomes" id="UP000822688"/>
    </source>
</evidence>
<sequence length="597" mass="66690">MSNDSGTNPGDMHGYSPEAPIFHAHKVSSTGTLDLWRDGLLCAYEYIPAPKKKFTVGAEFGNQNGQVQGRLDCEISVQHPHDLAGISLDRSHDSFGEVSEDLPAVSTGEGSGSPNPEVQGFVVRESLHKDEENAMSPPSSSPRGLKKKERGSQWVPIGWSRLSELFQEVQGDPMWCNGESELSDEDESLTAADLAQPYWQKRNGPTFWCHVDARHPNIQKTLANSCWLHPAVSVALRDEKRLISDRMKHLLYEVPVRVAGGLLFELTGHTIGDANRDEEDVSVILRSWQSQNFLITSMHVKGVISHLNVLGVMEVQDLVGAGGPEAPKCAQEIIAQLASRLARWDDRMSRKHYFGAADEVELKYVNRKGNEDLALLSIILNREIRYLATQVIRIKWSLHARQEIIHELVTHLKDENALKILEKVDKQTREMLEEQDDVRDRLFTVQDVMQSNAREKLQQKSLRIQHNLAVIGGGGLLLSVIVGLFGINLDGIPGGQDNPHAFFIFSVCLFVLGATVIVLGINRLGLKNPPTEEEVVSRKAELQEFVQKFQKAAEAHEKVYNVTTDSDTTSTQGFFEDEYGAQQDRPDGSNDYYVRMN</sequence>
<gene>
    <name evidence="3" type="ORF">KC19_10G067600</name>
    <name evidence="4" type="ORF">KC19_10G067900</name>
</gene>
<dbReference type="AlphaFoldDB" id="A0A8T0GHV7"/>
<dbReference type="Gene3D" id="1.20.58.340">
    <property type="entry name" value="Magnesium transport protein CorA, transmembrane region"/>
    <property type="match status" value="1"/>
</dbReference>
<proteinExistence type="predicted"/>
<reference evidence="4" key="1">
    <citation type="submission" date="2020-06" db="EMBL/GenBank/DDBJ databases">
        <title>WGS assembly of Ceratodon purpureus strain R40.</title>
        <authorList>
            <person name="Carey S.B."/>
            <person name="Jenkins J."/>
            <person name="Shu S."/>
            <person name="Lovell J.T."/>
            <person name="Sreedasyam A."/>
            <person name="Maumus F."/>
            <person name="Tiley G.P."/>
            <person name="Fernandez-Pozo N."/>
            <person name="Barry K."/>
            <person name="Chen C."/>
            <person name="Wang M."/>
            <person name="Lipzen A."/>
            <person name="Daum C."/>
            <person name="Saski C.A."/>
            <person name="Payton A.C."/>
            <person name="Mcbreen J.C."/>
            <person name="Conrad R.E."/>
            <person name="Kollar L.M."/>
            <person name="Olsson S."/>
            <person name="Huttunen S."/>
            <person name="Landis J.B."/>
            <person name="Wickett N.J."/>
            <person name="Johnson M.G."/>
            <person name="Rensing S.A."/>
            <person name="Grimwood J."/>
            <person name="Schmutz J."/>
            <person name="Mcdaniel S.F."/>
        </authorList>
    </citation>
    <scope>NUCLEOTIDE SEQUENCE</scope>
    <source>
        <strain evidence="4">R40</strain>
    </source>
</reference>